<dbReference type="RefSeq" id="WP_159672026.1">
    <property type="nucleotide sequence ID" value="NZ_JACMHY010000002.1"/>
</dbReference>
<keyword evidence="1" id="KW-0472">Membrane</keyword>
<accession>A0A7X1LNX2</accession>
<keyword evidence="1" id="KW-0812">Transmembrane</keyword>
<protein>
    <submittedName>
        <fullName evidence="2">Uncharacterized protein</fullName>
    </submittedName>
</protein>
<dbReference type="EMBL" id="JACMHY010000002">
    <property type="protein sequence ID" value="MBC2864278.1"/>
    <property type="molecule type" value="Genomic_DNA"/>
</dbReference>
<keyword evidence="3" id="KW-1185">Reference proteome</keyword>
<evidence type="ECO:0000313" key="3">
    <source>
        <dbReference type="Proteomes" id="UP000517694"/>
    </source>
</evidence>
<dbReference type="AlphaFoldDB" id="A0A7X1LNX2"/>
<gene>
    <name evidence="2" type="ORF">H1R13_04495</name>
</gene>
<comment type="caution">
    <text evidence="2">The sequence shown here is derived from an EMBL/GenBank/DDBJ whole genome shotgun (WGS) entry which is preliminary data.</text>
</comment>
<sequence length="185" mass="20282">MRYGNDVRPGTDALSRRPGRVARDRHWARDLRTSLRCSVALLVLLLAVDGAMGGLTWWRGALWGVLAALLFVVLCPVRVSAGEGWLAARSVVRRGRVRTDLLVSVRTTDGVARRLVLQDAFGQRAEIDPDVLVDNPALWYRFAEDARTAAANGFLQYGTGELRDLAERVDGATALTVLRISGLES</sequence>
<proteinExistence type="predicted"/>
<evidence type="ECO:0000313" key="2">
    <source>
        <dbReference type="EMBL" id="MBC2864278.1"/>
    </source>
</evidence>
<dbReference type="Proteomes" id="UP000517694">
    <property type="component" value="Unassembled WGS sequence"/>
</dbReference>
<evidence type="ECO:0000256" key="1">
    <source>
        <dbReference type="SAM" id="Phobius"/>
    </source>
</evidence>
<name>A0A7X1LNX2_9ACTN</name>
<organism evidence="2 3">
    <name type="scientific">Streptomyces mexicanus</name>
    <dbReference type="NCBI Taxonomy" id="178566"/>
    <lineage>
        <taxon>Bacteria</taxon>
        <taxon>Bacillati</taxon>
        <taxon>Actinomycetota</taxon>
        <taxon>Actinomycetes</taxon>
        <taxon>Kitasatosporales</taxon>
        <taxon>Streptomycetaceae</taxon>
        <taxon>Streptomyces</taxon>
    </lineage>
</organism>
<feature type="transmembrane region" description="Helical" evidence="1">
    <location>
        <begin position="64"/>
        <end position="88"/>
    </location>
</feature>
<dbReference type="OrthoDB" id="4333532at2"/>
<feature type="transmembrane region" description="Helical" evidence="1">
    <location>
        <begin position="39"/>
        <end position="58"/>
    </location>
</feature>
<reference evidence="2 3" key="1">
    <citation type="submission" date="2020-08" db="EMBL/GenBank/DDBJ databases">
        <title>Whole-Genome Sequence of French Clinical Streptomyces mexicanus Strain Q0842.</title>
        <authorList>
            <person name="Boxberger M."/>
            <person name="La Scola B."/>
        </authorList>
    </citation>
    <scope>NUCLEOTIDE SEQUENCE [LARGE SCALE GENOMIC DNA]</scope>
    <source>
        <strain evidence="2 3">Marseille-Q0842</strain>
    </source>
</reference>
<keyword evidence="1" id="KW-1133">Transmembrane helix</keyword>